<keyword evidence="1" id="KW-0732">Signal</keyword>
<dbReference type="WBParaSite" id="Pan_g3110.t1">
    <property type="protein sequence ID" value="Pan_g3110.t1"/>
    <property type="gene ID" value="Pan_g3110"/>
</dbReference>
<feature type="signal peptide" evidence="1">
    <location>
        <begin position="1"/>
        <end position="17"/>
    </location>
</feature>
<keyword evidence="2" id="KW-1185">Reference proteome</keyword>
<dbReference type="AlphaFoldDB" id="A0A7E4VUY8"/>
<evidence type="ECO:0000313" key="2">
    <source>
        <dbReference type="Proteomes" id="UP000492821"/>
    </source>
</evidence>
<proteinExistence type="predicted"/>
<dbReference type="Proteomes" id="UP000492821">
    <property type="component" value="Unassembled WGS sequence"/>
</dbReference>
<evidence type="ECO:0000313" key="3">
    <source>
        <dbReference type="WBParaSite" id="Pan_g3110.t1"/>
    </source>
</evidence>
<accession>A0A7E4VUY8</accession>
<organism evidence="2 3">
    <name type="scientific">Panagrellus redivivus</name>
    <name type="common">Microworm</name>
    <dbReference type="NCBI Taxonomy" id="6233"/>
    <lineage>
        <taxon>Eukaryota</taxon>
        <taxon>Metazoa</taxon>
        <taxon>Ecdysozoa</taxon>
        <taxon>Nematoda</taxon>
        <taxon>Chromadorea</taxon>
        <taxon>Rhabditida</taxon>
        <taxon>Tylenchina</taxon>
        <taxon>Panagrolaimomorpha</taxon>
        <taxon>Panagrolaimoidea</taxon>
        <taxon>Panagrolaimidae</taxon>
        <taxon>Panagrellus</taxon>
    </lineage>
</organism>
<reference evidence="3" key="2">
    <citation type="submission" date="2020-10" db="UniProtKB">
        <authorList>
            <consortium name="WormBaseParasite"/>
        </authorList>
    </citation>
    <scope>IDENTIFICATION</scope>
</reference>
<protein>
    <submittedName>
        <fullName evidence="3">Transthyretin-like family protein</fullName>
    </submittedName>
</protein>
<reference evidence="2" key="1">
    <citation type="journal article" date="2013" name="Genetics">
        <title>The draft genome and transcriptome of Panagrellus redivivus are shaped by the harsh demands of a free-living lifestyle.</title>
        <authorList>
            <person name="Srinivasan J."/>
            <person name="Dillman A.R."/>
            <person name="Macchietto M.G."/>
            <person name="Heikkinen L."/>
            <person name="Lakso M."/>
            <person name="Fracchia K.M."/>
            <person name="Antoshechkin I."/>
            <person name="Mortazavi A."/>
            <person name="Wong G."/>
            <person name="Sternberg P.W."/>
        </authorList>
    </citation>
    <scope>NUCLEOTIDE SEQUENCE [LARGE SCALE GENOMIC DNA]</scope>
    <source>
        <strain evidence="2">MT8872</strain>
    </source>
</reference>
<feature type="chain" id="PRO_5028921548" evidence="1">
    <location>
        <begin position="18"/>
        <end position="128"/>
    </location>
</feature>
<evidence type="ECO:0000256" key="1">
    <source>
        <dbReference type="SAM" id="SignalP"/>
    </source>
</evidence>
<name>A0A7E4VUY8_PANRE</name>
<sequence length="128" mass="14954">MKFLILILLCCVATVNSEWVMKIVARVFCMGTGVTTNVDIMATGWPWSHKSQSYYMIMGNIDQHFWLSTTPVLQDKRQPIFLRFYAPCGCGDYHDTELSPVDKIYETQEEAEQDPWVFFLHLENYCKK</sequence>